<organism evidence="1 2">
    <name type="scientific">Streptomyces yaanensis</name>
    <dbReference type="NCBI Taxonomy" id="1142239"/>
    <lineage>
        <taxon>Bacteria</taxon>
        <taxon>Bacillati</taxon>
        <taxon>Actinomycetota</taxon>
        <taxon>Actinomycetes</taxon>
        <taxon>Kitasatosporales</taxon>
        <taxon>Streptomycetaceae</taxon>
        <taxon>Streptomyces</taxon>
    </lineage>
</organism>
<protein>
    <submittedName>
        <fullName evidence="1">Uncharacterized protein</fullName>
    </submittedName>
</protein>
<keyword evidence="2" id="KW-1185">Reference proteome</keyword>
<dbReference type="Proteomes" id="UP001595701">
    <property type="component" value="Unassembled WGS sequence"/>
</dbReference>
<reference evidence="2" key="1">
    <citation type="journal article" date="2019" name="Int. J. Syst. Evol. Microbiol.">
        <title>The Global Catalogue of Microorganisms (GCM) 10K type strain sequencing project: providing services to taxonomists for standard genome sequencing and annotation.</title>
        <authorList>
            <consortium name="The Broad Institute Genomics Platform"/>
            <consortium name="The Broad Institute Genome Sequencing Center for Infectious Disease"/>
            <person name="Wu L."/>
            <person name="Ma J."/>
        </authorList>
    </citation>
    <scope>NUCLEOTIDE SEQUENCE [LARGE SCALE GENOMIC DNA]</scope>
    <source>
        <strain evidence="2">CGMCC 4.7035</strain>
    </source>
</reference>
<accession>A0ABV7SGI8</accession>
<proteinExistence type="predicted"/>
<sequence length="120" mass="12706">MNAQFDPVASREGFAASRLNEQLVPLVADLWAAATLDVLGTIDPAAWHAARAARHGCVHGSPAPGHRREALLERARDQVASEPFLAGLDRSVAGEVHDHDPALLLAPGTPFAGSGQYRLL</sequence>
<evidence type="ECO:0000313" key="2">
    <source>
        <dbReference type="Proteomes" id="UP001595701"/>
    </source>
</evidence>
<name>A0ABV7SGI8_9ACTN</name>
<evidence type="ECO:0000313" key="1">
    <source>
        <dbReference type="EMBL" id="MFC3574969.1"/>
    </source>
</evidence>
<dbReference type="RefSeq" id="WP_310768593.1">
    <property type="nucleotide sequence ID" value="NZ_JBHRWR010000009.1"/>
</dbReference>
<dbReference type="EMBL" id="JBHRWR010000009">
    <property type="protein sequence ID" value="MFC3574969.1"/>
    <property type="molecule type" value="Genomic_DNA"/>
</dbReference>
<gene>
    <name evidence="1" type="ORF">ACFOZ0_17125</name>
</gene>
<comment type="caution">
    <text evidence="1">The sequence shown here is derived from an EMBL/GenBank/DDBJ whole genome shotgun (WGS) entry which is preliminary data.</text>
</comment>